<evidence type="ECO:0000256" key="4">
    <source>
        <dbReference type="ARBA" id="ARBA00022964"/>
    </source>
</evidence>
<comment type="similarity">
    <text evidence="2">Belongs to the intradiol ring-cleavage dioxygenase family.</text>
</comment>
<keyword evidence="5" id="KW-0560">Oxidoreductase</keyword>
<evidence type="ECO:0000256" key="5">
    <source>
        <dbReference type="ARBA" id="ARBA00023002"/>
    </source>
</evidence>
<sequence length="331" mass="35966">MLVARLLGTTPGGAPSIRLAPARARAAYLLEDPVTSPGDVREERLDALLTAVLDQLNSTDPRLNFVMESLVRHLHAFVRETRPTESEWLTGIDFLVRTGQTCTEHRNEFILLADTLGLTTAVDDVNHAGPADATPSSVEGPFHSPAPARENGAWISTGPERQRGEVMVVRGRVTDTSGKPIERATVDIWQADDAGRYDTQDPAQEPGNLRGLFTTDADGTYWFRSVIPASYPVPTDGPGGELLTALGRHPMRPAHIHYRVEACGHRPVTTHVFVAGDEYLDADAAFAVKDELVVAPVRETDPEHAVAFGVDVPFADFVFDVRLLPLGEVIA</sequence>
<evidence type="ECO:0000256" key="1">
    <source>
        <dbReference type="ARBA" id="ARBA00001965"/>
    </source>
</evidence>
<accession>A0ABV5Q8I0</accession>
<reference evidence="9 10" key="1">
    <citation type="submission" date="2024-09" db="EMBL/GenBank/DDBJ databases">
        <authorList>
            <person name="Sun Q."/>
            <person name="Mori K."/>
        </authorList>
    </citation>
    <scope>NUCLEOTIDE SEQUENCE [LARGE SCALE GENOMIC DNA]</scope>
    <source>
        <strain evidence="9 10">JCM 3323</strain>
    </source>
</reference>
<comment type="cofactor">
    <cofactor evidence="1">
        <name>Fe(3+)</name>
        <dbReference type="ChEBI" id="CHEBI:29034"/>
    </cofactor>
</comment>
<keyword evidence="10" id="KW-1185">Reference proteome</keyword>
<keyword evidence="3" id="KW-0479">Metal-binding</keyword>
<dbReference type="PROSITE" id="PS00083">
    <property type="entry name" value="INTRADIOL_DIOXYGENAS"/>
    <property type="match status" value="1"/>
</dbReference>
<dbReference type="EMBL" id="JBHMCE010000012">
    <property type="protein sequence ID" value="MFB9531785.1"/>
    <property type="molecule type" value="Genomic_DNA"/>
</dbReference>
<comment type="caution">
    <text evidence="9">The sequence shown here is derived from an EMBL/GenBank/DDBJ whole genome shotgun (WGS) entry which is preliminary data.</text>
</comment>
<evidence type="ECO:0000313" key="9">
    <source>
        <dbReference type="EMBL" id="MFB9531785.1"/>
    </source>
</evidence>
<feature type="domain" description="Intradiol ring-cleavage dioxygenases" evidence="8">
    <location>
        <begin position="169"/>
        <end position="197"/>
    </location>
</feature>
<dbReference type="GO" id="GO:0051213">
    <property type="term" value="F:dioxygenase activity"/>
    <property type="evidence" value="ECO:0007669"/>
    <property type="project" value="UniProtKB-KW"/>
</dbReference>
<dbReference type="InterPro" id="IPR000627">
    <property type="entry name" value="Intradiol_dOase_C"/>
</dbReference>
<dbReference type="Proteomes" id="UP001589646">
    <property type="component" value="Unassembled WGS sequence"/>
</dbReference>
<dbReference type="SUPFAM" id="SSF49482">
    <property type="entry name" value="Aromatic compound dioxygenase"/>
    <property type="match status" value="1"/>
</dbReference>
<evidence type="ECO:0000256" key="7">
    <source>
        <dbReference type="SAM" id="MobiDB-lite"/>
    </source>
</evidence>
<dbReference type="Pfam" id="PF04444">
    <property type="entry name" value="Dioxygenase_N"/>
    <property type="match status" value="1"/>
</dbReference>
<dbReference type="InterPro" id="IPR015889">
    <property type="entry name" value="Intradiol_dOase_core"/>
</dbReference>
<evidence type="ECO:0000256" key="2">
    <source>
        <dbReference type="ARBA" id="ARBA00007825"/>
    </source>
</evidence>
<dbReference type="PANTHER" id="PTHR33711:SF7">
    <property type="entry name" value="INTRADIOL RING-CLEAVAGE DIOXYGENASES DOMAIN-CONTAINING PROTEIN-RELATED"/>
    <property type="match status" value="1"/>
</dbReference>
<dbReference type="Pfam" id="PF00775">
    <property type="entry name" value="Dioxygenase_C"/>
    <property type="match status" value="1"/>
</dbReference>
<gene>
    <name evidence="9" type="ORF">ACFFRN_34730</name>
</gene>
<dbReference type="InterPro" id="IPR050770">
    <property type="entry name" value="Intradiol_RC_Dioxygenase"/>
</dbReference>
<evidence type="ECO:0000259" key="8">
    <source>
        <dbReference type="PROSITE" id="PS00083"/>
    </source>
</evidence>
<dbReference type="RefSeq" id="WP_346130756.1">
    <property type="nucleotide sequence ID" value="NZ_BAAAXC010000015.1"/>
</dbReference>
<proteinExistence type="inferred from homology"/>
<protein>
    <submittedName>
        <fullName evidence="9">Dioxygenase</fullName>
    </submittedName>
</protein>
<keyword evidence="4 9" id="KW-0223">Dioxygenase</keyword>
<feature type="region of interest" description="Disordered" evidence="7">
    <location>
        <begin position="127"/>
        <end position="159"/>
    </location>
</feature>
<evidence type="ECO:0000256" key="6">
    <source>
        <dbReference type="ARBA" id="ARBA00023004"/>
    </source>
</evidence>
<dbReference type="PANTHER" id="PTHR33711">
    <property type="entry name" value="DIOXYGENASE, PUTATIVE (AFU_ORTHOLOGUE AFUA_2G02910)-RELATED"/>
    <property type="match status" value="1"/>
</dbReference>
<dbReference type="Gene3D" id="2.60.130.10">
    <property type="entry name" value="Aromatic compound dioxygenase"/>
    <property type="match status" value="1"/>
</dbReference>
<dbReference type="InterPro" id="IPR007535">
    <property type="entry name" value="Catechol_dOase_N"/>
</dbReference>
<evidence type="ECO:0000256" key="3">
    <source>
        <dbReference type="ARBA" id="ARBA00022723"/>
    </source>
</evidence>
<name>A0ABV5Q8I0_9ACTN</name>
<evidence type="ECO:0000313" key="10">
    <source>
        <dbReference type="Proteomes" id="UP001589646"/>
    </source>
</evidence>
<organism evidence="9 10">
    <name type="scientific">Nonomuraea roseola</name>
    <dbReference type="NCBI Taxonomy" id="46179"/>
    <lineage>
        <taxon>Bacteria</taxon>
        <taxon>Bacillati</taxon>
        <taxon>Actinomycetota</taxon>
        <taxon>Actinomycetes</taxon>
        <taxon>Streptosporangiales</taxon>
        <taxon>Streptosporangiaceae</taxon>
        <taxon>Nonomuraea</taxon>
    </lineage>
</organism>
<keyword evidence="6" id="KW-0408">Iron</keyword>